<dbReference type="PROSITE" id="PS00375">
    <property type="entry name" value="UDPGT"/>
    <property type="match status" value="1"/>
</dbReference>
<comment type="catalytic activity">
    <reaction evidence="12">
        <text>glucuronate acceptor + UDP-alpha-D-glucuronate = acceptor beta-D-glucuronoside + UDP + H(+)</text>
        <dbReference type="Rhea" id="RHEA:21032"/>
        <dbReference type="ChEBI" id="CHEBI:15378"/>
        <dbReference type="ChEBI" id="CHEBI:58052"/>
        <dbReference type="ChEBI" id="CHEBI:58223"/>
        <dbReference type="ChEBI" id="CHEBI:132367"/>
        <dbReference type="ChEBI" id="CHEBI:132368"/>
        <dbReference type="EC" id="2.4.1.17"/>
    </reaction>
</comment>
<evidence type="ECO:0000256" key="4">
    <source>
        <dbReference type="ARBA" id="ARBA00022679"/>
    </source>
</evidence>
<dbReference type="FunFam" id="3.40.50.2000:FF:000050">
    <property type="entry name" value="UDP-glucuronosyltransferase"/>
    <property type="match status" value="1"/>
</dbReference>
<dbReference type="GO" id="GO:0015020">
    <property type="term" value="F:glucuronosyltransferase activity"/>
    <property type="evidence" value="ECO:0007669"/>
    <property type="project" value="UniProtKB-EC"/>
</dbReference>
<organism evidence="13">
    <name type="scientific">Clastoptera arizonana</name>
    <name type="common">Arizona spittle bug</name>
    <dbReference type="NCBI Taxonomy" id="38151"/>
    <lineage>
        <taxon>Eukaryota</taxon>
        <taxon>Metazoa</taxon>
        <taxon>Ecdysozoa</taxon>
        <taxon>Arthropoda</taxon>
        <taxon>Hexapoda</taxon>
        <taxon>Insecta</taxon>
        <taxon>Pterygota</taxon>
        <taxon>Neoptera</taxon>
        <taxon>Paraneoptera</taxon>
        <taxon>Hemiptera</taxon>
        <taxon>Auchenorrhyncha</taxon>
        <taxon>Cercopoidea</taxon>
        <taxon>Clastopteridae</taxon>
        <taxon>Clastoptera</taxon>
    </lineage>
</organism>
<protein>
    <recommendedName>
        <fullName evidence="12">UDP-glucuronosyltransferase</fullName>
        <ecNumber evidence="12">2.4.1.17</ecNumber>
    </recommendedName>
</protein>
<dbReference type="InterPro" id="IPR002213">
    <property type="entry name" value="UDP_glucos_trans"/>
</dbReference>
<dbReference type="Gene3D" id="3.40.50.2000">
    <property type="entry name" value="Glycogen Phosphorylase B"/>
    <property type="match status" value="2"/>
</dbReference>
<sequence length="520" mass="59941">MKINGILPCLTVCYLSQCLGANILCVLTVPAKSHHILFQPLFEELAIRGHNVTVLTDSNRLQKQIENYTEVLVTKTIFDKKEIKSSISYLFVPGSSMSAKNTLTRSLIYTVGQQTCRDTLSDKNVQRILHSEQNFDLVIAEIALVQECFLGLGYRFNAPVISLATFPGRKVIDEYIGSPDTSAYYPYWSTSYTDQMNFFQRGWNFFTSIQHMFIHYFHHLPVIEEITKEYIPNSTYMPSIIDMLANLSLILVNSHIGVTYSRPYNPNTVEVGGMHIPIDRKPLQKDLQEFLDDAKEGFVYFSLGSNIPTHLMPENVIEIFVKVFSEINQKVVWKIDKDTLNNLSANVKIVKWISQHDVLVHENCKVFITHGGMLSIEEAIHFGVPLLGFPFFGDQPMNLAFVEQKSIGLKMEFEDITYKTFKRSLKELLNNPMYFKNMKLQSAIFNDQPITPMEKAVYWIEYVLRHQGAPHLKTAALELSWFQYYSIDIFIFLLLIVLLVMWLLLKIIAIFCRLRSKKHN</sequence>
<evidence type="ECO:0000256" key="12">
    <source>
        <dbReference type="RuleBase" id="RU362059"/>
    </source>
</evidence>
<keyword evidence="12" id="KW-0732">Signal</keyword>
<dbReference type="Pfam" id="PF00201">
    <property type="entry name" value="UDPGT"/>
    <property type="match status" value="1"/>
</dbReference>
<dbReference type="InterPro" id="IPR035595">
    <property type="entry name" value="UDP_glycos_trans_CS"/>
</dbReference>
<proteinExistence type="inferred from homology"/>
<evidence type="ECO:0000256" key="6">
    <source>
        <dbReference type="ARBA" id="ARBA00022824"/>
    </source>
</evidence>
<keyword evidence="5 12" id="KW-0812">Transmembrane</keyword>
<dbReference type="PANTHER" id="PTHR48043">
    <property type="entry name" value="EG:EG0003.4 PROTEIN-RELATED"/>
    <property type="match status" value="1"/>
</dbReference>
<dbReference type="GO" id="GO:0005783">
    <property type="term" value="C:endoplasmic reticulum"/>
    <property type="evidence" value="ECO:0007669"/>
    <property type="project" value="UniProtKB-SubCell"/>
</dbReference>
<evidence type="ECO:0000256" key="11">
    <source>
        <dbReference type="RuleBase" id="RU003718"/>
    </source>
</evidence>
<evidence type="ECO:0000256" key="8">
    <source>
        <dbReference type="ARBA" id="ARBA00023136"/>
    </source>
</evidence>
<comment type="similarity">
    <text evidence="2 11">Belongs to the UDP-glycosyltransferase family.</text>
</comment>
<dbReference type="SUPFAM" id="SSF53756">
    <property type="entry name" value="UDP-Glycosyltransferase/glycogen phosphorylase"/>
    <property type="match status" value="1"/>
</dbReference>
<evidence type="ECO:0000256" key="2">
    <source>
        <dbReference type="ARBA" id="ARBA00009995"/>
    </source>
</evidence>
<dbReference type="PANTHER" id="PTHR48043:SF159">
    <property type="entry name" value="EG:EG0003.4 PROTEIN-RELATED"/>
    <property type="match status" value="1"/>
</dbReference>
<keyword evidence="3 11" id="KW-0328">Glycosyltransferase</keyword>
<evidence type="ECO:0000313" key="13">
    <source>
        <dbReference type="EMBL" id="JAS30663.1"/>
    </source>
</evidence>
<name>A0A1B6DYA6_9HEMI</name>
<keyword evidence="6" id="KW-0256">Endoplasmic reticulum</keyword>
<reference evidence="13" key="1">
    <citation type="submission" date="2015-12" db="EMBL/GenBank/DDBJ databases">
        <title>De novo transcriptome assembly of four potential Pierce s Disease insect vectors from Arizona vineyards.</title>
        <authorList>
            <person name="Tassone E.E."/>
        </authorList>
    </citation>
    <scope>NUCLEOTIDE SEQUENCE</scope>
</reference>
<evidence type="ECO:0000256" key="10">
    <source>
        <dbReference type="ARBA" id="ARBA00046288"/>
    </source>
</evidence>
<dbReference type="EMBL" id="GEDC01006635">
    <property type="protein sequence ID" value="JAS30663.1"/>
    <property type="molecule type" value="Transcribed_RNA"/>
</dbReference>
<keyword evidence="7 12" id="KW-1133">Transmembrane helix</keyword>
<feature type="transmembrane region" description="Helical" evidence="12">
    <location>
        <begin position="489"/>
        <end position="512"/>
    </location>
</feature>
<evidence type="ECO:0000256" key="9">
    <source>
        <dbReference type="ARBA" id="ARBA00023180"/>
    </source>
</evidence>
<keyword evidence="9" id="KW-0325">Glycoprotein</keyword>
<evidence type="ECO:0000256" key="5">
    <source>
        <dbReference type="ARBA" id="ARBA00022692"/>
    </source>
</evidence>
<dbReference type="EC" id="2.4.1.17" evidence="12"/>
<evidence type="ECO:0000256" key="1">
    <source>
        <dbReference type="ARBA" id="ARBA00004240"/>
    </source>
</evidence>
<dbReference type="CDD" id="cd03784">
    <property type="entry name" value="GT1_Gtf-like"/>
    <property type="match status" value="1"/>
</dbReference>
<dbReference type="InterPro" id="IPR050271">
    <property type="entry name" value="UDP-glycosyltransferase"/>
</dbReference>
<evidence type="ECO:0000256" key="3">
    <source>
        <dbReference type="ARBA" id="ARBA00022676"/>
    </source>
</evidence>
<dbReference type="GO" id="GO:0016020">
    <property type="term" value="C:membrane"/>
    <property type="evidence" value="ECO:0007669"/>
    <property type="project" value="UniProtKB-SubCell"/>
</dbReference>
<evidence type="ECO:0000256" key="7">
    <source>
        <dbReference type="ARBA" id="ARBA00022989"/>
    </source>
</evidence>
<keyword evidence="8 12" id="KW-0472">Membrane</keyword>
<feature type="signal peptide" evidence="12">
    <location>
        <begin position="1"/>
        <end position="20"/>
    </location>
</feature>
<dbReference type="AlphaFoldDB" id="A0A1B6DYA6"/>
<comment type="subcellular location">
    <subcellularLocation>
        <location evidence="10">Endomembrane system</location>
        <topology evidence="10">Single-pass type I membrane protein</topology>
    </subcellularLocation>
    <subcellularLocation>
        <location evidence="1">Endoplasmic reticulum</location>
    </subcellularLocation>
    <subcellularLocation>
        <location evidence="12">Membrane</location>
        <topology evidence="12">Single-pass membrane protein</topology>
    </subcellularLocation>
</comment>
<accession>A0A1B6DYA6</accession>
<gene>
    <name evidence="13" type="ORF">g.27259</name>
</gene>
<feature type="chain" id="PRO_5008447180" description="UDP-glucuronosyltransferase" evidence="12">
    <location>
        <begin position="21"/>
        <end position="520"/>
    </location>
</feature>
<keyword evidence="4 11" id="KW-0808">Transferase</keyword>